<comment type="caution">
    <text evidence="3">The sequence shown here is derived from an EMBL/GenBank/DDBJ whole genome shotgun (WGS) entry which is preliminary data.</text>
</comment>
<organism evidence="3 4">
    <name type="scientific">Stylosanthes scabra</name>
    <dbReference type="NCBI Taxonomy" id="79078"/>
    <lineage>
        <taxon>Eukaryota</taxon>
        <taxon>Viridiplantae</taxon>
        <taxon>Streptophyta</taxon>
        <taxon>Embryophyta</taxon>
        <taxon>Tracheophyta</taxon>
        <taxon>Spermatophyta</taxon>
        <taxon>Magnoliopsida</taxon>
        <taxon>eudicotyledons</taxon>
        <taxon>Gunneridae</taxon>
        <taxon>Pentapetalae</taxon>
        <taxon>rosids</taxon>
        <taxon>fabids</taxon>
        <taxon>Fabales</taxon>
        <taxon>Fabaceae</taxon>
        <taxon>Papilionoideae</taxon>
        <taxon>50 kb inversion clade</taxon>
        <taxon>dalbergioids sensu lato</taxon>
        <taxon>Dalbergieae</taxon>
        <taxon>Pterocarpus clade</taxon>
        <taxon>Stylosanthes</taxon>
    </lineage>
</organism>
<sequence length="277" mass="30759">MAGRNKTLAQLRRVMQANPQEGIGDRVEVSSPIQEEGPEATVEVPPVSMTKKRGNDEGTSAQKRPRLSEGSQRDFCPMDRSFDATGFIESNLLTPSAREILQDHDPMESLHWAQWAMLRSATIMKSVEPRLTAATQLEDRCNKLAGDLRLLNPQKAETEKGRLEADSAKLKVEKDLEAALAREKERDSREVSLSADLEFAKKGLSEEKSRVDKAEASLAEMEQARQELIKLAEDSVKATEDALKEQILVLAPDFDVSLLGAWKEVVDGKILDPPPEE</sequence>
<name>A0ABU6Q6P5_9FABA</name>
<dbReference type="Proteomes" id="UP001341840">
    <property type="component" value="Unassembled WGS sequence"/>
</dbReference>
<evidence type="ECO:0000256" key="2">
    <source>
        <dbReference type="SAM" id="MobiDB-lite"/>
    </source>
</evidence>
<keyword evidence="4" id="KW-1185">Reference proteome</keyword>
<evidence type="ECO:0000313" key="4">
    <source>
        <dbReference type="Proteomes" id="UP001341840"/>
    </source>
</evidence>
<dbReference type="EMBL" id="JASCZI010000038">
    <property type="protein sequence ID" value="MED6107468.1"/>
    <property type="molecule type" value="Genomic_DNA"/>
</dbReference>
<evidence type="ECO:0000313" key="3">
    <source>
        <dbReference type="EMBL" id="MED6107468.1"/>
    </source>
</evidence>
<feature type="region of interest" description="Disordered" evidence="2">
    <location>
        <begin position="1"/>
        <end position="74"/>
    </location>
</feature>
<reference evidence="3 4" key="1">
    <citation type="journal article" date="2023" name="Plants (Basel)">
        <title>Bridging the Gap: Combining Genomics and Transcriptomics Approaches to Understand Stylosanthes scabra, an Orphan Legume from the Brazilian Caatinga.</title>
        <authorList>
            <person name="Ferreira-Neto J.R.C."/>
            <person name="da Silva M.D."/>
            <person name="Binneck E."/>
            <person name="de Melo N.F."/>
            <person name="da Silva R.H."/>
            <person name="de Melo A.L.T.M."/>
            <person name="Pandolfi V."/>
            <person name="Bustamante F.O."/>
            <person name="Brasileiro-Vidal A.C."/>
            <person name="Benko-Iseppon A.M."/>
        </authorList>
    </citation>
    <scope>NUCLEOTIDE SEQUENCE [LARGE SCALE GENOMIC DNA]</scope>
    <source>
        <tissue evidence="3">Leaves</tissue>
    </source>
</reference>
<keyword evidence="1" id="KW-0175">Coiled coil</keyword>
<feature type="coiled-coil region" evidence="1">
    <location>
        <begin position="204"/>
        <end position="241"/>
    </location>
</feature>
<evidence type="ECO:0000256" key="1">
    <source>
        <dbReference type="SAM" id="Coils"/>
    </source>
</evidence>
<gene>
    <name evidence="3" type="ORF">PIB30_014319</name>
</gene>
<proteinExistence type="predicted"/>
<accession>A0ABU6Q6P5</accession>
<protein>
    <submittedName>
        <fullName evidence="3">Uncharacterized protein</fullName>
    </submittedName>
</protein>